<keyword evidence="3" id="KW-1185">Reference proteome</keyword>
<dbReference type="OMA" id="DGYGMFE"/>
<dbReference type="EMBL" id="KE148154">
    <property type="protein sequence ID" value="EPE06026.1"/>
    <property type="molecule type" value="Genomic_DNA"/>
</dbReference>
<dbReference type="Pfam" id="PF08883">
    <property type="entry name" value="DOPA_dioxygen"/>
    <property type="match status" value="1"/>
</dbReference>
<organism evidence="2 3">
    <name type="scientific">Ophiostoma piceae (strain UAMH 11346)</name>
    <name type="common">Sap stain fungus</name>
    <dbReference type="NCBI Taxonomy" id="1262450"/>
    <lineage>
        <taxon>Eukaryota</taxon>
        <taxon>Fungi</taxon>
        <taxon>Dikarya</taxon>
        <taxon>Ascomycota</taxon>
        <taxon>Pezizomycotina</taxon>
        <taxon>Sordariomycetes</taxon>
        <taxon>Sordariomycetidae</taxon>
        <taxon>Ophiostomatales</taxon>
        <taxon>Ophiostomataceae</taxon>
        <taxon>Ophiostoma</taxon>
    </lineage>
</organism>
<dbReference type="InterPro" id="IPR023389">
    <property type="entry name" value="DOPA-like_sf"/>
</dbReference>
<gene>
    <name evidence="2" type="ORF">F503_02855</name>
</gene>
<dbReference type="OrthoDB" id="9970095at2759"/>
<dbReference type="HOGENOM" id="CLU_090062_0_1_1"/>
<dbReference type="VEuPathDB" id="FungiDB:F503_02855"/>
<name>S3C2N7_OPHP1</name>
<dbReference type="Proteomes" id="UP000016923">
    <property type="component" value="Unassembled WGS sequence"/>
</dbReference>
<evidence type="ECO:0000256" key="1">
    <source>
        <dbReference type="SAM" id="MobiDB-lite"/>
    </source>
</evidence>
<evidence type="ECO:0008006" key="4">
    <source>
        <dbReference type="Google" id="ProtNLM"/>
    </source>
</evidence>
<protein>
    <recommendedName>
        <fullName evidence="4">Dopa-dioxygenase</fullName>
    </recommendedName>
</protein>
<dbReference type="PANTHER" id="PTHR36423">
    <property type="entry name" value="AFR070WP"/>
    <property type="match status" value="1"/>
</dbReference>
<accession>S3C2N7</accession>
<evidence type="ECO:0000313" key="2">
    <source>
        <dbReference type="EMBL" id="EPE06026.1"/>
    </source>
</evidence>
<feature type="compositionally biased region" description="Basic and acidic residues" evidence="1">
    <location>
        <begin position="44"/>
        <end position="55"/>
    </location>
</feature>
<dbReference type="eggNOG" id="ENOG502S93P">
    <property type="taxonomic scope" value="Eukaryota"/>
</dbReference>
<reference evidence="2 3" key="1">
    <citation type="journal article" date="2013" name="BMC Genomics">
        <title>The genome and transcriptome of the pine saprophyte Ophiostoma piceae, and a comparison with the bark beetle-associated pine pathogen Grosmannia clavigera.</title>
        <authorList>
            <person name="Haridas S."/>
            <person name="Wang Y."/>
            <person name="Lim L."/>
            <person name="Massoumi Alamouti S."/>
            <person name="Jackman S."/>
            <person name="Docking R."/>
            <person name="Robertson G."/>
            <person name="Birol I."/>
            <person name="Bohlmann J."/>
            <person name="Breuil C."/>
        </authorList>
    </citation>
    <scope>NUCLEOTIDE SEQUENCE [LARGE SCALE GENOMIC DNA]</scope>
    <source>
        <strain evidence="2 3">UAMH 11346</strain>
    </source>
</reference>
<dbReference type="PANTHER" id="PTHR36423:SF2">
    <property type="entry name" value="AFR070WP"/>
    <property type="match status" value="1"/>
</dbReference>
<dbReference type="AlphaFoldDB" id="S3C2N7"/>
<dbReference type="InterPro" id="IPR014980">
    <property type="entry name" value="DOPA_dioxygen"/>
</dbReference>
<feature type="region of interest" description="Disordered" evidence="1">
    <location>
        <begin position="33"/>
        <end position="62"/>
    </location>
</feature>
<proteinExistence type="predicted"/>
<dbReference type="Gene3D" id="3.30.70.1240">
    <property type="entry name" value="DOPA-like domains"/>
    <property type="match status" value="1"/>
</dbReference>
<evidence type="ECO:0000313" key="3">
    <source>
        <dbReference type="Proteomes" id="UP000016923"/>
    </source>
</evidence>
<dbReference type="SUPFAM" id="SSF143410">
    <property type="entry name" value="DOPA-like"/>
    <property type="match status" value="1"/>
</dbReference>
<sequence>MVNPSNLDPFHFATTTNMVSDAYNPPVSSYPSPLAGYEGLPPLSDDKNADGKSLKNEPAPKSAAYDEFVEPLDKGIRGGFDVHIYYFQNNAGQLEYARALHERIRREFPELRIYRFWDRPIGPHPVSMFEVNLFTPAQFGAFVAWLAIWRGPLSALVHPNTTEGGGEADPVNEVLVERRNHTQRAIWLGERVPLDLTIFDVMAEKATEAAKAQGI</sequence>